<dbReference type="GO" id="GO:0005737">
    <property type="term" value="C:cytoplasm"/>
    <property type="evidence" value="ECO:0007669"/>
    <property type="project" value="TreeGrafter"/>
</dbReference>
<dbReference type="GO" id="GO:0034213">
    <property type="term" value="P:quinolinate catabolic process"/>
    <property type="evidence" value="ECO:0007669"/>
    <property type="project" value="TreeGrafter"/>
</dbReference>
<evidence type="ECO:0000256" key="6">
    <source>
        <dbReference type="ARBA" id="ARBA00022642"/>
    </source>
</evidence>
<evidence type="ECO:0000313" key="17">
    <source>
        <dbReference type="Proteomes" id="UP000199403"/>
    </source>
</evidence>
<dbReference type="FunFam" id="3.90.1170.20:FF:000001">
    <property type="entry name" value="Nicotinate-nucleotide diphosphorylase (Carboxylating)"/>
    <property type="match status" value="1"/>
</dbReference>
<feature type="domain" description="Quinolinate phosphoribosyl transferase C-terminal" evidence="14">
    <location>
        <begin position="113"/>
        <end position="282"/>
    </location>
</feature>
<dbReference type="InterPro" id="IPR022412">
    <property type="entry name" value="Quinolinate_PRibosylTrfase_N"/>
</dbReference>
<keyword evidence="8 12" id="KW-0808">Transferase</keyword>
<dbReference type="Gene3D" id="3.20.20.70">
    <property type="entry name" value="Aldolase class I"/>
    <property type="match status" value="1"/>
</dbReference>
<dbReference type="Proteomes" id="UP000199403">
    <property type="component" value="Unassembled WGS sequence"/>
</dbReference>
<evidence type="ECO:0000256" key="4">
    <source>
        <dbReference type="ARBA" id="ARBA00011218"/>
    </source>
</evidence>
<evidence type="ECO:0000256" key="12">
    <source>
        <dbReference type="PIRNR" id="PIRNR006250"/>
    </source>
</evidence>
<evidence type="ECO:0000259" key="14">
    <source>
        <dbReference type="Pfam" id="PF01729"/>
    </source>
</evidence>
<comment type="function">
    <text evidence="1">Involved in the catabolism of quinolinic acid (QA).</text>
</comment>
<dbReference type="InterPro" id="IPR013785">
    <property type="entry name" value="Aldolase_TIM"/>
</dbReference>
<feature type="domain" description="Quinolinate phosphoribosyl transferase N-terminal" evidence="15">
    <location>
        <begin position="27"/>
        <end position="111"/>
    </location>
</feature>
<name>A0A1H6XT03_9BACT</name>
<dbReference type="Gene3D" id="3.90.1170.20">
    <property type="entry name" value="Quinolinate phosphoribosyl transferase, N-terminal domain"/>
    <property type="match status" value="1"/>
</dbReference>
<feature type="binding site" evidence="13">
    <location>
        <begin position="267"/>
        <end position="269"/>
    </location>
    <ligand>
        <name>substrate</name>
    </ligand>
</feature>
<dbReference type="PIRSF" id="PIRSF006250">
    <property type="entry name" value="NadC_ModD"/>
    <property type="match status" value="1"/>
</dbReference>
<protein>
    <recommendedName>
        <fullName evidence="11">Probable nicotinate-nucleotide pyrophosphorylase [carboxylating]</fullName>
        <ecNumber evidence="5">2.4.2.19</ecNumber>
    </recommendedName>
    <alternativeName>
        <fullName evidence="9">Quinolinate phosphoribosyltransferase [decarboxylating]</fullName>
    </alternativeName>
</protein>
<evidence type="ECO:0000256" key="8">
    <source>
        <dbReference type="ARBA" id="ARBA00022679"/>
    </source>
</evidence>
<dbReference type="GO" id="GO:0004514">
    <property type="term" value="F:nicotinate-nucleotide diphosphorylase (carboxylating) activity"/>
    <property type="evidence" value="ECO:0007669"/>
    <property type="project" value="UniProtKB-EC"/>
</dbReference>
<dbReference type="SUPFAM" id="SSF51690">
    <property type="entry name" value="Nicotinate/Quinolinate PRTase C-terminal domain-like"/>
    <property type="match status" value="1"/>
</dbReference>
<dbReference type="InterPro" id="IPR027277">
    <property type="entry name" value="NadC/ModD"/>
</dbReference>
<dbReference type="PANTHER" id="PTHR32179:SF3">
    <property type="entry name" value="NICOTINATE-NUCLEOTIDE PYROPHOSPHORYLASE [CARBOXYLATING]"/>
    <property type="match status" value="1"/>
</dbReference>
<dbReference type="InterPro" id="IPR002638">
    <property type="entry name" value="Quinolinate_PRibosylTrfase_C"/>
</dbReference>
<evidence type="ECO:0000256" key="7">
    <source>
        <dbReference type="ARBA" id="ARBA00022676"/>
    </source>
</evidence>
<dbReference type="NCBIfam" id="TIGR00078">
    <property type="entry name" value="nadC"/>
    <property type="match status" value="1"/>
</dbReference>
<organism evidence="16 17">
    <name type="scientific">Cyclobacterium xiamenense</name>
    <dbReference type="NCBI Taxonomy" id="1297121"/>
    <lineage>
        <taxon>Bacteria</taxon>
        <taxon>Pseudomonadati</taxon>
        <taxon>Bacteroidota</taxon>
        <taxon>Cytophagia</taxon>
        <taxon>Cytophagales</taxon>
        <taxon>Cyclobacteriaceae</taxon>
        <taxon>Cyclobacterium</taxon>
    </lineage>
</organism>
<gene>
    <name evidence="16" type="ORF">SAMN05192553_103239</name>
</gene>
<dbReference type="FunFam" id="3.20.20.70:FF:000030">
    <property type="entry name" value="Nicotinate-nucleotide pyrophosphorylase, carboxylating"/>
    <property type="match status" value="1"/>
</dbReference>
<evidence type="ECO:0000256" key="13">
    <source>
        <dbReference type="PIRSR" id="PIRSR006250-1"/>
    </source>
</evidence>
<dbReference type="Pfam" id="PF02749">
    <property type="entry name" value="QRPTase_N"/>
    <property type="match status" value="1"/>
</dbReference>
<proteinExistence type="inferred from homology"/>
<feature type="binding site" evidence="13">
    <location>
        <position position="223"/>
    </location>
    <ligand>
        <name>substrate</name>
    </ligand>
</feature>
<feature type="binding site" evidence="13">
    <location>
        <position position="158"/>
    </location>
    <ligand>
        <name>substrate</name>
    </ligand>
</feature>
<accession>A0A1H6XT03</accession>
<reference evidence="17" key="1">
    <citation type="submission" date="2016-10" db="EMBL/GenBank/DDBJ databases">
        <authorList>
            <person name="Varghese N."/>
            <person name="Submissions S."/>
        </authorList>
    </citation>
    <scope>NUCLEOTIDE SEQUENCE [LARGE SCALE GENOMIC DNA]</scope>
    <source>
        <strain evidence="17">IBRC-M 10761</strain>
    </source>
</reference>
<dbReference type="EC" id="2.4.2.19" evidence="5"/>
<dbReference type="UniPathway" id="UPA00253">
    <property type="reaction ID" value="UER00331"/>
</dbReference>
<evidence type="ECO:0000313" key="16">
    <source>
        <dbReference type="EMBL" id="SEJ32171.1"/>
    </source>
</evidence>
<feature type="binding site" evidence="13">
    <location>
        <position position="201"/>
    </location>
    <ligand>
        <name>substrate</name>
    </ligand>
</feature>
<comment type="subunit">
    <text evidence="4">Hexamer formed by 3 homodimers.</text>
</comment>
<comment type="catalytic activity">
    <reaction evidence="10">
        <text>nicotinate beta-D-ribonucleotide + CO2 + diphosphate = quinolinate + 5-phospho-alpha-D-ribose 1-diphosphate + 2 H(+)</text>
        <dbReference type="Rhea" id="RHEA:12733"/>
        <dbReference type="ChEBI" id="CHEBI:15378"/>
        <dbReference type="ChEBI" id="CHEBI:16526"/>
        <dbReference type="ChEBI" id="CHEBI:29959"/>
        <dbReference type="ChEBI" id="CHEBI:33019"/>
        <dbReference type="ChEBI" id="CHEBI:57502"/>
        <dbReference type="ChEBI" id="CHEBI:58017"/>
        <dbReference type="EC" id="2.4.2.19"/>
    </reaction>
</comment>
<evidence type="ECO:0000256" key="10">
    <source>
        <dbReference type="ARBA" id="ARBA00047445"/>
    </source>
</evidence>
<dbReference type="InterPro" id="IPR004393">
    <property type="entry name" value="NadC"/>
</dbReference>
<comment type="pathway">
    <text evidence="2">Cofactor biosynthesis; NAD(+) biosynthesis; nicotinate D-ribonucleotide from quinolinate: step 1/1.</text>
</comment>
<comment type="similarity">
    <text evidence="3 12">Belongs to the NadC/ModD family.</text>
</comment>
<evidence type="ECO:0000256" key="5">
    <source>
        <dbReference type="ARBA" id="ARBA00011944"/>
    </source>
</evidence>
<dbReference type="InterPro" id="IPR037128">
    <property type="entry name" value="Quinolinate_PRibosylTase_N_sf"/>
</dbReference>
<keyword evidence="6" id="KW-0662">Pyridine nucleotide biosynthesis</keyword>
<evidence type="ECO:0000256" key="2">
    <source>
        <dbReference type="ARBA" id="ARBA00004893"/>
    </source>
</evidence>
<evidence type="ECO:0000256" key="3">
    <source>
        <dbReference type="ARBA" id="ARBA00009400"/>
    </source>
</evidence>
<dbReference type="RefSeq" id="WP_092173478.1">
    <property type="nucleotide sequence ID" value="NZ_FNZH01000003.1"/>
</dbReference>
<keyword evidence="17" id="KW-1185">Reference proteome</keyword>
<dbReference type="Pfam" id="PF01729">
    <property type="entry name" value="QRPTase_C"/>
    <property type="match status" value="1"/>
</dbReference>
<dbReference type="STRING" id="1416801.SAMN05192553_103239"/>
<keyword evidence="7 12" id="KW-0328">Glycosyltransferase</keyword>
<dbReference type="SUPFAM" id="SSF54675">
    <property type="entry name" value="Nicotinate/Quinolinate PRTase N-terminal domain-like"/>
    <property type="match status" value="1"/>
</dbReference>
<evidence type="ECO:0000256" key="9">
    <source>
        <dbReference type="ARBA" id="ARBA00033102"/>
    </source>
</evidence>
<feature type="binding site" evidence="13">
    <location>
        <begin position="134"/>
        <end position="136"/>
    </location>
    <ligand>
        <name>substrate</name>
    </ligand>
</feature>
<dbReference type="AlphaFoldDB" id="A0A1H6XT03"/>
<dbReference type="EMBL" id="FNZH01000003">
    <property type="protein sequence ID" value="SEJ32171.1"/>
    <property type="molecule type" value="Genomic_DNA"/>
</dbReference>
<sequence length="292" mass="32198">MQEYLTKERLTSFIQAAFQEDVGEGDHSTLAAVPADQPGKAQLLIKEPGVIAGLELAKMIFHFHDPELQVETQVADGQTVGPGQIGFWVTGKAASILTTERLVLNCMQRMSGIATKTKAMHALIQHTNARLLDTRKTTPNFRMLEKWAVSIGGGKNHRFALYDMIMLKDNHIDFAGGISRAITAAKTYLQREELDLKIEIETRSLDEVREVMRVGGVDIIMLDNMDVPTMKEAVRMIGGRYETEASGGIDEQRIVPIAESGVDYISVGALTHHVKSLDISLKAVRSPQQTAD</sequence>
<dbReference type="InterPro" id="IPR036068">
    <property type="entry name" value="Nicotinate_pribotase-like_C"/>
</dbReference>
<dbReference type="GO" id="GO:0009435">
    <property type="term" value="P:NAD+ biosynthetic process"/>
    <property type="evidence" value="ECO:0007669"/>
    <property type="project" value="UniProtKB-UniPathway"/>
</dbReference>
<feature type="binding site" evidence="13">
    <location>
        <begin position="246"/>
        <end position="248"/>
    </location>
    <ligand>
        <name>substrate</name>
    </ligand>
</feature>
<evidence type="ECO:0000256" key="11">
    <source>
        <dbReference type="ARBA" id="ARBA00069173"/>
    </source>
</evidence>
<dbReference type="PANTHER" id="PTHR32179">
    <property type="entry name" value="NICOTINATE-NUCLEOTIDE PYROPHOSPHORYLASE [CARBOXYLATING]"/>
    <property type="match status" value="1"/>
</dbReference>
<feature type="binding site" evidence="13">
    <location>
        <position position="168"/>
    </location>
    <ligand>
        <name>substrate</name>
    </ligand>
</feature>
<feature type="binding site" evidence="13">
    <location>
        <position position="101"/>
    </location>
    <ligand>
        <name>substrate</name>
    </ligand>
</feature>
<dbReference type="CDD" id="cd01572">
    <property type="entry name" value="QPRTase"/>
    <property type="match status" value="1"/>
</dbReference>
<evidence type="ECO:0000259" key="15">
    <source>
        <dbReference type="Pfam" id="PF02749"/>
    </source>
</evidence>
<evidence type="ECO:0000256" key="1">
    <source>
        <dbReference type="ARBA" id="ARBA00003237"/>
    </source>
</evidence>
<dbReference type="OrthoDB" id="9782546at2"/>